<proteinExistence type="predicted"/>
<keyword evidence="3" id="KW-0479">Metal-binding</keyword>
<dbReference type="GO" id="GO:0046872">
    <property type="term" value="F:metal ion binding"/>
    <property type="evidence" value="ECO:0007669"/>
    <property type="project" value="UniProtKB-KW"/>
</dbReference>
<dbReference type="Pfam" id="PF01431">
    <property type="entry name" value="Peptidase_M13"/>
    <property type="match status" value="1"/>
</dbReference>
<evidence type="ECO:0000256" key="7">
    <source>
        <dbReference type="SAM" id="Phobius"/>
    </source>
</evidence>
<dbReference type="PRINTS" id="PR00786">
    <property type="entry name" value="NEPRILYSIN"/>
</dbReference>
<keyword evidence="5" id="KW-0862">Zinc</keyword>
<feature type="transmembrane region" description="Helical" evidence="7">
    <location>
        <begin position="37"/>
        <end position="60"/>
    </location>
</feature>
<keyword evidence="7" id="KW-0812">Transmembrane</keyword>
<feature type="domain" description="Peptidase M13 N-terminal" evidence="9">
    <location>
        <begin position="90"/>
        <end position="205"/>
    </location>
</feature>
<evidence type="ECO:0000313" key="11">
    <source>
        <dbReference type="Proteomes" id="UP001519460"/>
    </source>
</evidence>
<dbReference type="SUPFAM" id="SSF55486">
    <property type="entry name" value="Metalloproteases ('zincins'), catalytic domain"/>
    <property type="match status" value="2"/>
</dbReference>
<dbReference type="EMBL" id="JACVVK020000332">
    <property type="protein sequence ID" value="KAK7478165.1"/>
    <property type="molecule type" value="Genomic_DNA"/>
</dbReference>
<dbReference type="GO" id="GO:0006508">
    <property type="term" value="P:proteolysis"/>
    <property type="evidence" value="ECO:0007669"/>
    <property type="project" value="UniProtKB-KW"/>
</dbReference>
<dbReference type="Gene3D" id="3.40.390.10">
    <property type="entry name" value="Collagenase (Catalytic Domain)"/>
    <property type="match status" value="1"/>
</dbReference>
<evidence type="ECO:0000256" key="3">
    <source>
        <dbReference type="ARBA" id="ARBA00022723"/>
    </source>
</evidence>
<keyword evidence="2" id="KW-0645">Protease</keyword>
<feature type="domain" description="Peptidase M13 N-terminal" evidence="9">
    <location>
        <begin position="211"/>
        <end position="353"/>
    </location>
</feature>
<gene>
    <name evidence="10" type="ORF">BaRGS_00030612</name>
</gene>
<evidence type="ECO:0000256" key="1">
    <source>
        <dbReference type="ARBA" id="ARBA00001947"/>
    </source>
</evidence>
<sequence>MEGRSNPFYTESSNTIFESDQRNLFAKKSWTRRSKCLLIAAVICFLVAVAFFAAFLVVFLSNDSTSVGNNGGSTEDPALVSSKLDTSVDPCDDFYEFACGKWRESQTLAADQIQRTFFTAAAQESSDILREALRQNDPTAPEAVLKTRMFFRSCENTDAIEERGPRPLKELLQSKGGNTIFPTMNPDWTDEKFSFTELVERVGSVGGLQAYSKILTLLGANETTATQDAADVISFEIALAKILQSLPETYDKITLRNMTESYPQFDWLGHLQRQFREVNISITEDEQVVNRAPDYFQELFSLLRDTPQRTLLNYGMWRIVWSFAHLVNKELRDVKQRLTQSLGGTTHSQERWEVEEMIINLFEAFKDLLTEADWMSDTTKQAAIEKVMTVVLLVSVKRAADEKVMIVVMLVSVKRAADEKVMIVVMLVSVKRAAIEKVMTVVLLVSVKRAAIEKVMTVVLLVSVKRAAIEKVMTVVLLVSVKRAAIEKVMTVVLLVSVKRAAIEKVMTVVLLVSVKRAADEKADYMHYKVGYPESIMNNSWLNENLKEYSFSEDKYFENAISILVGSELESLKQLRRPVDLKGIWAYGAATVNAGYLRQLNEIEFPAAILVPPVFSDQFPDSLNHGGLGALIGHEITHGYDNKGAQYDKYGNQAPWWHPEDKEKFINKARCMKEQYSKFRDPVLGMKVAGSLTLGENIADNGGLKEAYRAYRNAIDKRGKEEAKLPVLPYTPDQLFFIGFGQMWCAKIRDKFRALALRSDNHSPARFRVLGTLQNNPDFSRVFNCSTGSPMNPSEKCHVW</sequence>
<evidence type="ECO:0000313" key="10">
    <source>
        <dbReference type="EMBL" id="KAK7478165.1"/>
    </source>
</evidence>
<accession>A0ABD0JU46</accession>
<dbReference type="InterPro" id="IPR018497">
    <property type="entry name" value="Peptidase_M13_C"/>
</dbReference>
<dbReference type="InterPro" id="IPR024079">
    <property type="entry name" value="MetalloPept_cat_dom_sf"/>
</dbReference>
<dbReference type="Gene3D" id="1.10.1380.10">
    <property type="entry name" value="Neutral endopeptidase , domain2"/>
    <property type="match status" value="2"/>
</dbReference>
<dbReference type="Proteomes" id="UP001519460">
    <property type="component" value="Unassembled WGS sequence"/>
</dbReference>
<comment type="caution">
    <text evidence="10">The sequence shown here is derived from an EMBL/GenBank/DDBJ whole genome shotgun (WGS) entry which is preliminary data.</text>
</comment>
<keyword evidence="7" id="KW-1133">Transmembrane helix</keyword>
<dbReference type="CDD" id="cd08662">
    <property type="entry name" value="M13"/>
    <property type="match status" value="1"/>
</dbReference>
<dbReference type="InterPro" id="IPR000718">
    <property type="entry name" value="Peptidase_M13"/>
</dbReference>
<keyword evidence="4" id="KW-0378">Hydrolase</keyword>
<reference evidence="10 11" key="1">
    <citation type="journal article" date="2023" name="Sci. Data">
        <title>Genome assembly of the Korean intertidal mud-creeper Batillaria attramentaria.</title>
        <authorList>
            <person name="Patra A.K."/>
            <person name="Ho P.T."/>
            <person name="Jun S."/>
            <person name="Lee S.J."/>
            <person name="Kim Y."/>
            <person name="Won Y.J."/>
        </authorList>
    </citation>
    <scope>NUCLEOTIDE SEQUENCE [LARGE SCALE GENOMIC DNA]</scope>
    <source>
        <strain evidence="10">Wonlab-2016</strain>
    </source>
</reference>
<organism evidence="10 11">
    <name type="scientific">Batillaria attramentaria</name>
    <dbReference type="NCBI Taxonomy" id="370345"/>
    <lineage>
        <taxon>Eukaryota</taxon>
        <taxon>Metazoa</taxon>
        <taxon>Spiralia</taxon>
        <taxon>Lophotrochozoa</taxon>
        <taxon>Mollusca</taxon>
        <taxon>Gastropoda</taxon>
        <taxon>Caenogastropoda</taxon>
        <taxon>Sorbeoconcha</taxon>
        <taxon>Cerithioidea</taxon>
        <taxon>Batillariidae</taxon>
        <taxon>Batillaria</taxon>
    </lineage>
</organism>
<evidence type="ECO:0000256" key="4">
    <source>
        <dbReference type="ARBA" id="ARBA00022801"/>
    </source>
</evidence>
<evidence type="ECO:0008006" key="12">
    <source>
        <dbReference type="Google" id="ProtNLM"/>
    </source>
</evidence>
<comment type="cofactor">
    <cofactor evidence="1">
        <name>Zn(2+)</name>
        <dbReference type="ChEBI" id="CHEBI:29105"/>
    </cofactor>
</comment>
<dbReference type="PANTHER" id="PTHR11733">
    <property type="entry name" value="ZINC METALLOPROTEASE FAMILY M13 NEPRILYSIN-RELATED"/>
    <property type="match status" value="1"/>
</dbReference>
<evidence type="ECO:0000259" key="9">
    <source>
        <dbReference type="Pfam" id="PF05649"/>
    </source>
</evidence>
<evidence type="ECO:0000256" key="5">
    <source>
        <dbReference type="ARBA" id="ARBA00022833"/>
    </source>
</evidence>
<dbReference type="AlphaFoldDB" id="A0ABD0JU46"/>
<dbReference type="Pfam" id="PF05649">
    <property type="entry name" value="Peptidase_M13_N"/>
    <property type="match status" value="2"/>
</dbReference>
<feature type="domain" description="Peptidase M13 C-terminal" evidence="8">
    <location>
        <begin position="593"/>
        <end position="799"/>
    </location>
</feature>
<dbReference type="PROSITE" id="PS51885">
    <property type="entry name" value="NEPRILYSIN"/>
    <property type="match status" value="1"/>
</dbReference>
<evidence type="ECO:0000259" key="8">
    <source>
        <dbReference type="Pfam" id="PF01431"/>
    </source>
</evidence>
<keyword evidence="6" id="KW-0482">Metalloprotease</keyword>
<dbReference type="InterPro" id="IPR042089">
    <property type="entry name" value="Peptidase_M13_dom_2"/>
</dbReference>
<evidence type="ECO:0000256" key="6">
    <source>
        <dbReference type="ARBA" id="ARBA00023049"/>
    </source>
</evidence>
<dbReference type="GO" id="GO:0008237">
    <property type="term" value="F:metallopeptidase activity"/>
    <property type="evidence" value="ECO:0007669"/>
    <property type="project" value="UniProtKB-KW"/>
</dbReference>
<dbReference type="PANTHER" id="PTHR11733:SF133">
    <property type="entry name" value="PHOSPHATE-REGULATING NEUTRAL ENDOPEPTIDASE PHEX"/>
    <property type="match status" value="1"/>
</dbReference>
<keyword evidence="11" id="KW-1185">Reference proteome</keyword>
<evidence type="ECO:0000256" key="2">
    <source>
        <dbReference type="ARBA" id="ARBA00022670"/>
    </source>
</evidence>
<dbReference type="InterPro" id="IPR008753">
    <property type="entry name" value="Peptidase_M13_N"/>
</dbReference>
<protein>
    <recommendedName>
        <fullName evidence="12">Endothelin-converting enzyme 1</fullName>
    </recommendedName>
</protein>
<name>A0ABD0JU46_9CAEN</name>
<keyword evidence="7" id="KW-0472">Membrane</keyword>